<gene>
    <name evidence="1" type="ORF">RPERSI_LOCUS28421</name>
</gene>
<keyword evidence="2" id="KW-1185">Reference proteome</keyword>
<organism evidence="1 2">
    <name type="scientific">Racocetra persica</name>
    <dbReference type="NCBI Taxonomy" id="160502"/>
    <lineage>
        <taxon>Eukaryota</taxon>
        <taxon>Fungi</taxon>
        <taxon>Fungi incertae sedis</taxon>
        <taxon>Mucoromycota</taxon>
        <taxon>Glomeromycotina</taxon>
        <taxon>Glomeromycetes</taxon>
        <taxon>Diversisporales</taxon>
        <taxon>Gigasporaceae</taxon>
        <taxon>Racocetra</taxon>
    </lineage>
</organism>
<feature type="non-terminal residue" evidence="1">
    <location>
        <position position="49"/>
    </location>
</feature>
<evidence type="ECO:0000313" key="2">
    <source>
        <dbReference type="Proteomes" id="UP000789920"/>
    </source>
</evidence>
<proteinExistence type="predicted"/>
<dbReference type="EMBL" id="CAJVQC010103460">
    <property type="protein sequence ID" value="CAG8832341.1"/>
    <property type="molecule type" value="Genomic_DNA"/>
</dbReference>
<protein>
    <submittedName>
        <fullName evidence="1">26552_t:CDS:1</fullName>
    </submittedName>
</protein>
<reference evidence="1" key="1">
    <citation type="submission" date="2021-06" db="EMBL/GenBank/DDBJ databases">
        <authorList>
            <person name="Kallberg Y."/>
            <person name="Tangrot J."/>
            <person name="Rosling A."/>
        </authorList>
    </citation>
    <scope>NUCLEOTIDE SEQUENCE</scope>
    <source>
        <strain evidence="1">MA461A</strain>
    </source>
</reference>
<comment type="caution">
    <text evidence="1">The sequence shown here is derived from an EMBL/GenBank/DDBJ whole genome shotgun (WGS) entry which is preliminary data.</text>
</comment>
<name>A0ACA9SAR5_9GLOM</name>
<evidence type="ECO:0000313" key="1">
    <source>
        <dbReference type="EMBL" id="CAG8832341.1"/>
    </source>
</evidence>
<sequence>EKVLRFLKITIDALSKEGELKFIKFWKSFEYLRTWQKLPNPISHIDSFM</sequence>
<feature type="non-terminal residue" evidence="1">
    <location>
        <position position="1"/>
    </location>
</feature>
<dbReference type="Proteomes" id="UP000789920">
    <property type="component" value="Unassembled WGS sequence"/>
</dbReference>
<accession>A0ACA9SAR5</accession>